<evidence type="ECO:0000259" key="2">
    <source>
        <dbReference type="Pfam" id="PF00188"/>
    </source>
</evidence>
<dbReference type="InterPro" id="IPR014044">
    <property type="entry name" value="CAP_dom"/>
</dbReference>
<organism evidence="3 4">
    <name type="scientific">Dictyostelium firmibasis</name>
    <dbReference type="NCBI Taxonomy" id="79012"/>
    <lineage>
        <taxon>Eukaryota</taxon>
        <taxon>Amoebozoa</taxon>
        <taxon>Evosea</taxon>
        <taxon>Eumycetozoa</taxon>
        <taxon>Dictyostelia</taxon>
        <taxon>Dictyosteliales</taxon>
        <taxon>Dictyosteliaceae</taxon>
        <taxon>Dictyostelium</taxon>
    </lineage>
</organism>
<dbReference type="SUPFAM" id="SSF55797">
    <property type="entry name" value="PR-1-like"/>
    <property type="match status" value="1"/>
</dbReference>
<feature type="compositionally biased region" description="Low complexity" evidence="1">
    <location>
        <begin position="197"/>
        <end position="212"/>
    </location>
</feature>
<reference evidence="3 4" key="1">
    <citation type="submission" date="2023-11" db="EMBL/GenBank/DDBJ databases">
        <title>Dfirmibasis_genome.</title>
        <authorList>
            <person name="Edelbroek B."/>
            <person name="Kjellin J."/>
            <person name="Jerlstrom-Hultqvist J."/>
            <person name="Soderbom F."/>
        </authorList>
    </citation>
    <scope>NUCLEOTIDE SEQUENCE [LARGE SCALE GENOMIC DNA]</scope>
    <source>
        <strain evidence="3 4">TNS-C-14</strain>
    </source>
</reference>
<feature type="compositionally biased region" description="Low complexity" evidence="1">
    <location>
        <begin position="134"/>
        <end position="145"/>
    </location>
</feature>
<name>A0AAN7YPP5_9MYCE</name>
<dbReference type="Gene3D" id="3.40.33.10">
    <property type="entry name" value="CAP"/>
    <property type="match status" value="1"/>
</dbReference>
<feature type="compositionally biased region" description="Acidic residues" evidence="1">
    <location>
        <begin position="106"/>
        <end position="126"/>
    </location>
</feature>
<dbReference type="EMBL" id="JAVFKY010000006">
    <property type="protein sequence ID" value="KAK5575076.1"/>
    <property type="molecule type" value="Genomic_DNA"/>
</dbReference>
<gene>
    <name evidence="3" type="ORF">RB653_010332</name>
</gene>
<feature type="compositionally biased region" description="Polar residues" evidence="1">
    <location>
        <begin position="146"/>
        <end position="159"/>
    </location>
</feature>
<evidence type="ECO:0000313" key="4">
    <source>
        <dbReference type="Proteomes" id="UP001344447"/>
    </source>
</evidence>
<feature type="region of interest" description="Disordered" evidence="1">
    <location>
        <begin position="194"/>
        <end position="215"/>
    </location>
</feature>
<evidence type="ECO:0000313" key="3">
    <source>
        <dbReference type="EMBL" id="KAK5575076.1"/>
    </source>
</evidence>
<keyword evidence="4" id="KW-1185">Reference proteome</keyword>
<protein>
    <recommendedName>
        <fullName evidence="2">SCP domain-containing protein</fullName>
    </recommendedName>
</protein>
<comment type="caution">
    <text evidence="3">The sequence shown here is derived from an EMBL/GenBank/DDBJ whole genome shotgun (WGS) entry which is preliminary data.</text>
</comment>
<dbReference type="AlphaFoldDB" id="A0AAN7YPP5"/>
<feature type="compositionally biased region" description="Polar residues" evidence="1">
    <location>
        <begin position="81"/>
        <end position="96"/>
    </location>
</feature>
<feature type="domain" description="SCP" evidence="2">
    <location>
        <begin position="306"/>
        <end position="417"/>
    </location>
</feature>
<evidence type="ECO:0000256" key="1">
    <source>
        <dbReference type="SAM" id="MobiDB-lite"/>
    </source>
</evidence>
<accession>A0AAN7YPP5</accession>
<dbReference type="Proteomes" id="UP001344447">
    <property type="component" value="Unassembled WGS sequence"/>
</dbReference>
<dbReference type="InterPro" id="IPR035940">
    <property type="entry name" value="CAP_sf"/>
</dbReference>
<dbReference type="PANTHER" id="PTHR31157">
    <property type="entry name" value="SCP DOMAIN-CONTAINING PROTEIN"/>
    <property type="match status" value="1"/>
</dbReference>
<dbReference type="CDD" id="cd05379">
    <property type="entry name" value="CAP_bacterial"/>
    <property type="match status" value="1"/>
</dbReference>
<dbReference type="Pfam" id="PF00188">
    <property type="entry name" value="CAP"/>
    <property type="match status" value="1"/>
</dbReference>
<dbReference type="PANTHER" id="PTHR31157:SF30">
    <property type="entry name" value="SCP DOMAIN-CONTAINING PROTEIN"/>
    <property type="match status" value="1"/>
</dbReference>
<feature type="region of interest" description="Disordered" evidence="1">
    <location>
        <begin position="77"/>
        <end position="159"/>
    </location>
</feature>
<proteinExistence type="predicted"/>
<sequence length="421" mass="48725">MTSSNDIIILDEDDNCEEQRIDNGLTKSMNNNSNDIRKKVNKTIVNKNGKRETLANIHSNRMNQIDSNKESNLYYSDIDTNKNPINRNKTTTSHSSTRNHKNDIICLDDDGDDDDDEDKYEDEDEYNVDKKIGSSKITKQTKSQSPFNHSNSSKNPNTKSQFLADIHEKRLNIGDSGITIDENYHKISNEDNETHQLNRNNHNNNNKSNQIKTNDEPFNYQQSLNLRKQLYSIRNEKHKNYRNDKLTKKKFFDLNDIDTLQKQELQNRMISASMETTIPTVNRNKIHTIDNTILHPEAIGRKALEFSNIFRRTQNKPPLVWNQAIYHIGVEHSKNMAEKKVAFGHDGFNERAKRYPFKPRGAGENVAYTNDQEDIANKIVNGWIDSPGHRKNLLGNFNVCSIGVYKNSEGFWYLTQLFGLQ</sequence>